<dbReference type="SUPFAM" id="SSF140453">
    <property type="entry name" value="EsxAB dimer-like"/>
    <property type="match status" value="1"/>
</dbReference>
<dbReference type="RefSeq" id="WP_213143945.1">
    <property type="nucleotide sequence ID" value="NZ_JAGYPE020000051.1"/>
</dbReference>
<dbReference type="NCBIfam" id="TIGR03930">
    <property type="entry name" value="WXG100_ESAT6"/>
    <property type="match status" value="1"/>
</dbReference>
<comment type="similarity">
    <text evidence="1">Belongs to the WXG100 family.</text>
</comment>
<feature type="coiled-coil region" evidence="2">
    <location>
        <begin position="5"/>
        <end position="43"/>
    </location>
</feature>
<dbReference type="InterPro" id="IPR010310">
    <property type="entry name" value="T7SS_ESAT-6-like"/>
</dbReference>
<keyword evidence="5" id="KW-1185">Reference proteome</keyword>
<evidence type="ECO:0000256" key="2">
    <source>
        <dbReference type="SAM" id="Coils"/>
    </source>
</evidence>
<dbReference type="Pfam" id="PF06013">
    <property type="entry name" value="WXG100"/>
    <property type="match status" value="1"/>
</dbReference>
<protein>
    <recommendedName>
        <fullName evidence="1">ESAT-6-like protein</fullName>
    </recommendedName>
</protein>
<gene>
    <name evidence="4" type="ORF">KHB02_021970</name>
    <name evidence="3" type="ORF">KHB02_21785</name>
</gene>
<evidence type="ECO:0000256" key="1">
    <source>
        <dbReference type="RuleBase" id="RU362001"/>
    </source>
</evidence>
<keyword evidence="2" id="KW-0175">Coiled coil</keyword>
<dbReference type="InterPro" id="IPR036689">
    <property type="entry name" value="ESAT-6-like_sf"/>
</dbReference>
<dbReference type="AlphaFoldDB" id="A0A942YA01"/>
<comment type="caution">
    <text evidence="3">The sequence shown here is derived from an EMBL/GenBank/DDBJ whole genome shotgun (WGS) entry which is preliminary data.</text>
</comment>
<name>A0A942YA01_9BACI</name>
<dbReference type="Proteomes" id="UP000677265">
    <property type="component" value="Unassembled WGS sequence"/>
</dbReference>
<dbReference type="Gene3D" id="1.10.287.1060">
    <property type="entry name" value="ESAT-6-like"/>
    <property type="match status" value="1"/>
</dbReference>
<evidence type="ECO:0000313" key="3">
    <source>
        <dbReference type="EMBL" id="MBS4184027.1"/>
    </source>
</evidence>
<evidence type="ECO:0000313" key="5">
    <source>
        <dbReference type="Proteomes" id="UP000677265"/>
    </source>
</evidence>
<evidence type="ECO:0000313" key="4">
    <source>
        <dbReference type="EMBL" id="MCH6268201.1"/>
    </source>
</evidence>
<accession>A0A942YA01</accession>
<sequence length="101" mass="11419">MAGSIKVSTAQVADIANTIERLNQQLMEELKNSQSTIKNLTNTWEGEAAQATVSAYDEFSAKYFQTYYDILDNYVKFLRVNVDQGYFETETANVNLADAFK</sequence>
<reference evidence="3" key="1">
    <citation type="submission" date="2021-05" db="EMBL/GenBank/DDBJ databases">
        <title>Novel Bacillus species.</title>
        <authorList>
            <person name="Liu G."/>
        </authorList>
    </citation>
    <scope>NUCLEOTIDE SEQUENCE</scope>
    <source>
        <strain evidence="3 5">FJAT-50051</strain>
    </source>
</reference>
<proteinExistence type="inferred from homology"/>
<organism evidence="3">
    <name type="scientific">Neobacillus citreus</name>
    <dbReference type="NCBI Taxonomy" id="2833578"/>
    <lineage>
        <taxon>Bacteria</taxon>
        <taxon>Bacillati</taxon>
        <taxon>Bacillota</taxon>
        <taxon>Bacilli</taxon>
        <taxon>Bacillales</taxon>
        <taxon>Bacillaceae</taxon>
        <taxon>Neobacillus</taxon>
    </lineage>
</organism>
<dbReference type="EMBL" id="JAGYPE010000004">
    <property type="protein sequence ID" value="MBS4184027.1"/>
    <property type="molecule type" value="Genomic_DNA"/>
</dbReference>
<dbReference type="EMBL" id="JAGYPE020000051">
    <property type="protein sequence ID" value="MCH6268201.1"/>
    <property type="molecule type" value="Genomic_DNA"/>
</dbReference>